<gene>
    <name evidence="2" type="ORF">PCHDS_000519200</name>
</gene>
<dbReference type="EMBL" id="FMIN01000252">
    <property type="protein sequence ID" value="SCL87921.1"/>
    <property type="molecule type" value="Genomic_DNA"/>
</dbReference>
<dbReference type="InterPro" id="IPR006477">
    <property type="entry name" value="Yir_bir_cir"/>
</dbReference>
<keyword evidence="1" id="KW-0472">Membrane</keyword>
<organism evidence="2">
    <name type="scientific">Plasmodium chabaudi adami</name>
    <dbReference type="NCBI Taxonomy" id="5826"/>
    <lineage>
        <taxon>Eukaryota</taxon>
        <taxon>Sar</taxon>
        <taxon>Alveolata</taxon>
        <taxon>Apicomplexa</taxon>
        <taxon>Aconoidasida</taxon>
        <taxon>Haemosporida</taxon>
        <taxon>Plasmodiidae</taxon>
        <taxon>Plasmodium</taxon>
        <taxon>Plasmodium (Vinckeia)</taxon>
    </lineage>
</organism>
<accession>A0A1C6WII0</accession>
<keyword evidence="1" id="KW-1133">Transmembrane helix</keyword>
<dbReference type="Pfam" id="PF06022">
    <property type="entry name" value="Cir_Bir_Yir"/>
    <property type="match status" value="1"/>
</dbReference>
<dbReference type="Proteomes" id="UP000507536">
    <property type="component" value="Unassembled WGS sequence"/>
</dbReference>
<proteinExistence type="predicted"/>
<name>A0A1C6WII0_PLACE</name>
<feature type="transmembrane region" description="Helical" evidence="1">
    <location>
        <begin position="267"/>
        <end position="288"/>
    </location>
</feature>
<protein>
    <submittedName>
        <fullName evidence="2">CIR protein</fullName>
    </submittedName>
</protein>
<dbReference type="NCBIfam" id="TIGR01590">
    <property type="entry name" value="yir-bir-cir_Pla"/>
    <property type="match status" value="1"/>
</dbReference>
<reference evidence="2" key="1">
    <citation type="submission" date="2016-08" db="EMBL/GenBank/DDBJ databases">
        <authorList>
            <consortium name="Pathogen Informatics"/>
        </authorList>
    </citation>
    <scope>NUCLEOTIDE SEQUENCE</scope>
    <source>
        <strain evidence="2">DS</strain>
    </source>
</reference>
<evidence type="ECO:0000256" key="1">
    <source>
        <dbReference type="SAM" id="Phobius"/>
    </source>
</evidence>
<sequence>MIKEVCGTISIIDKFIWVEQKGVVEVIQYYNLVNAYCPFKSTPKKNECHSYEEMISSAVLFFLKWLETSYDYQDDFKNDKLAEYAILWLSYKINKNTQNIATSLNDFYAKHIEKNAKYSEKIIKAGDNKTYKDIIYKKQNLMNMNINDISQFYDALKLLCNMYNELSDDNPNCAKCSKDAKEFVNKYNELNNDSDITRNSSYSQILSNLFNDYNSFKSYRAEKCSKCSGIPSLPDIKPAQFSGQDNAESLVDISEDASSSSTIASKLIPALLICSIPLFLGIAYKYSLFGFDKRLHRQYLREKVKKIKKKMASYV</sequence>
<keyword evidence="1" id="KW-0812">Transmembrane</keyword>
<evidence type="ECO:0000313" key="2">
    <source>
        <dbReference type="EMBL" id="SCL87921.1"/>
    </source>
</evidence>
<dbReference type="AlphaFoldDB" id="A0A1C6WII0"/>